<evidence type="ECO:0000256" key="1">
    <source>
        <dbReference type="SAM" id="MobiDB-lite"/>
    </source>
</evidence>
<organism evidence="2 3">
    <name type="scientific">Bailinhaonella thermotolerans</name>
    <dbReference type="NCBI Taxonomy" id="1070861"/>
    <lineage>
        <taxon>Bacteria</taxon>
        <taxon>Bacillati</taxon>
        <taxon>Actinomycetota</taxon>
        <taxon>Actinomycetes</taxon>
        <taxon>Streptosporangiales</taxon>
        <taxon>Streptosporangiaceae</taxon>
        <taxon>Bailinhaonella</taxon>
    </lineage>
</organism>
<dbReference type="GO" id="GO:0032259">
    <property type="term" value="P:methylation"/>
    <property type="evidence" value="ECO:0007669"/>
    <property type="project" value="UniProtKB-KW"/>
</dbReference>
<dbReference type="SUPFAM" id="SSF53335">
    <property type="entry name" value="S-adenosyl-L-methionine-dependent methyltransferases"/>
    <property type="match status" value="1"/>
</dbReference>
<feature type="region of interest" description="Disordered" evidence="1">
    <location>
        <begin position="1"/>
        <end position="25"/>
    </location>
</feature>
<name>A0A3A4B222_9ACTN</name>
<keyword evidence="2" id="KW-0489">Methyltransferase</keyword>
<evidence type="ECO:0000313" key="2">
    <source>
        <dbReference type="EMBL" id="RJL35785.1"/>
    </source>
</evidence>
<dbReference type="Pfam" id="PF04672">
    <property type="entry name" value="Methyltransf_19"/>
    <property type="match status" value="1"/>
</dbReference>
<dbReference type="PIRSF" id="PIRSF017393">
    <property type="entry name" value="MTase_SAV2177"/>
    <property type="match status" value="1"/>
</dbReference>
<protein>
    <submittedName>
        <fullName evidence="2">SAM-dependent methyltransferase</fullName>
    </submittedName>
</protein>
<dbReference type="AlphaFoldDB" id="A0A3A4B222"/>
<keyword evidence="2" id="KW-0808">Transferase</keyword>
<evidence type="ECO:0000313" key="3">
    <source>
        <dbReference type="Proteomes" id="UP000265768"/>
    </source>
</evidence>
<dbReference type="InterPro" id="IPR029063">
    <property type="entry name" value="SAM-dependent_MTases_sf"/>
</dbReference>
<comment type="caution">
    <text evidence="2">The sequence shown here is derived from an EMBL/GenBank/DDBJ whole genome shotgun (WGS) entry which is preliminary data.</text>
</comment>
<proteinExistence type="predicted"/>
<dbReference type="Gene3D" id="3.40.50.150">
    <property type="entry name" value="Vaccinia Virus protein VP39"/>
    <property type="match status" value="1"/>
</dbReference>
<keyword evidence="3" id="KW-1185">Reference proteome</keyword>
<dbReference type="GO" id="GO:0008168">
    <property type="term" value="F:methyltransferase activity"/>
    <property type="evidence" value="ECO:0007669"/>
    <property type="project" value="UniProtKB-KW"/>
</dbReference>
<dbReference type="RefSeq" id="WP_119924758.1">
    <property type="nucleotide sequence ID" value="NZ_QZEY01000001.1"/>
</dbReference>
<accession>A0A3A4B222</accession>
<reference evidence="2 3" key="1">
    <citation type="submission" date="2018-09" db="EMBL/GenBank/DDBJ databases">
        <title>YIM 75507 draft genome.</title>
        <authorList>
            <person name="Tang S."/>
            <person name="Feng Y."/>
        </authorList>
    </citation>
    <scope>NUCLEOTIDE SEQUENCE [LARGE SCALE GENOMIC DNA]</scope>
    <source>
        <strain evidence="2 3">YIM 75507</strain>
    </source>
</reference>
<dbReference type="InterPro" id="IPR006764">
    <property type="entry name" value="SAM_dep_MeTrfase_SAV2177_type"/>
</dbReference>
<dbReference type="EMBL" id="QZEY01000001">
    <property type="protein sequence ID" value="RJL35785.1"/>
    <property type="molecule type" value="Genomic_DNA"/>
</dbReference>
<dbReference type="OrthoDB" id="3216820at2"/>
<sequence length="281" mass="29562">MNLADGGRGREGAEPGSARESAQARIDVDIPSPARVYDYWLGGKDNYASDRAVSEHILAVAPELPALARANRAFLGRAVRHLAGEAGVRQFLDVGTGLPTAENTHQVAQSVAPDSRVVYADNDPIVLAHARALLVGSDPALTSYADADLRDPAAVLAAAADTLDLSAPVAVILLGVLEFVPDTGEATEIVRRLMAAVPSGSHLVISHGLRGPRMDAAIRPWNESGATPIVNRSREEILGFFDGLDLLDPGLVPLTRWRPGPDGPAGDLDESLYVAAVGRKP</sequence>
<dbReference type="Proteomes" id="UP000265768">
    <property type="component" value="Unassembled WGS sequence"/>
</dbReference>
<gene>
    <name evidence="2" type="ORF">D5H75_03100</name>
</gene>